<dbReference type="RefSeq" id="WP_169454727.1">
    <property type="nucleotide sequence ID" value="NZ_CP051774.1"/>
</dbReference>
<evidence type="ECO:0000256" key="1">
    <source>
        <dbReference type="SAM" id="MobiDB-lite"/>
    </source>
</evidence>
<name>A0A858RGP2_9BACT</name>
<evidence type="ECO:0000313" key="4">
    <source>
        <dbReference type="Proteomes" id="UP000501812"/>
    </source>
</evidence>
<evidence type="ECO:0000313" key="3">
    <source>
        <dbReference type="EMBL" id="QJE96326.1"/>
    </source>
</evidence>
<dbReference type="Proteomes" id="UP000501812">
    <property type="component" value="Chromosome"/>
</dbReference>
<keyword evidence="2" id="KW-0732">Signal</keyword>
<feature type="region of interest" description="Disordered" evidence="1">
    <location>
        <begin position="354"/>
        <end position="377"/>
    </location>
</feature>
<sequence length="377" mass="38655">MNTPPLLLRPSFPSSSNHLLSAALAGALCFATAGVADGASWIGGNGNWDNAFGSENWSPADEPDDNDDASFSTPHTVRLIISSPFVLSHSIGSLNMSGGSTLNMSGQPMSVSGSVALSGTNTRLVAPSSYLGVYDGNIGISSGSTLFLDNGSVSLDSLTSSRNLTTSGGTLRGHGYVNLGDRGNYALNTTINNNGTITASNATSTSFPPPEPTRLYFGTSDYSATFDLDGSLETGIVHIDRNQTLETRIPLADAFNGSLSMVQNSTLIIDGRWLVGANTSWSLGTGGTLAIDNGAIAGTGGAPAGTATIGGMAFTQAGGTITVMDADGTLVIDVPYTFSGGLHKTPVALFSRRAPPSVPVPPSRVRARSSSRTAARR</sequence>
<dbReference type="EMBL" id="CP051774">
    <property type="protein sequence ID" value="QJE96326.1"/>
    <property type="molecule type" value="Genomic_DNA"/>
</dbReference>
<keyword evidence="4" id="KW-1185">Reference proteome</keyword>
<evidence type="ECO:0008006" key="5">
    <source>
        <dbReference type="Google" id="ProtNLM"/>
    </source>
</evidence>
<accession>A0A858RGP2</accession>
<feature type="signal peptide" evidence="2">
    <location>
        <begin position="1"/>
        <end position="33"/>
    </location>
</feature>
<dbReference type="AlphaFoldDB" id="A0A858RGP2"/>
<organism evidence="3 4">
    <name type="scientific">Luteolibacter luteus</name>
    <dbReference type="NCBI Taxonomy" id="2728835"/>
    <lineage>
        <taxon>Bacteria</taxon>
        <taxon>Pseudomonadati</taxon>
        <taxon>Verrucomicrobiota</taxon>
        <taxon>Verrucomicrobiia</taxon>
        <taxon>Verrucomicrobiales</taxon>
        <taxon>Verrucomicrobiaceae</taxon>
        <taxon>Luteolibacter</taxon>
    </lineage>
</organism>
<evidence type="ECO:0000256" key="2">
    <source>
        <dbReference type="SAM" id="SignalP"/>
    </source>
</evidence>
<feature type="compositionally biased region" description="Basic residues" evidence="1">
    <location>
        <begin position="365"/>
        <end position="377"/>
    </location>
</feature>
<dbReference type="KEGG" id="luo:HHL09_11195"/>
<feature type="chain" id="PRO_5032529585" description="ESPR domain-containing protein" evidence="2">
    <location>
        <begin position="34"/>
        <end position="377"/>
    </location>
</feature>
<protein>
    <recommendedName>
        <fullName evidence="5">ESPR domain-containing protein</fullName>
    </recommendedName>
</protein>
<gene>
    <name evidence="3" type="ORF">HHL09_11195</name>
</gene>
<reference evidence="3 4" key="1">
    <citation type="submission" date="2020-04" db="EMBL/GenBank/DDBJ databases">
        <title>Luteolibacter sp. G-1-1-1 isolated from soil.</title>
        <authorList>
            <person name="Dahal R.H."/>
        </authorList>
    </citation>
    <scope>NUCLEOTIDE SEQUENCE [LARGE SCALE GENOMIC DNA]</scope>
    <source>
        <strain evidence="3 4">G-1-1-1</strain>
    </source>
</reference>
<proteinExistence type="predicted"/>